<comment type="subcellular location">
    <subcellularLocation>
        <location evidence="1 6">Cell membrane</location>
        <topology evidence="1 6">Multi-pass membrane protein</topology>
    </subcellularLocation>
</comment>
<comment type="function">
    <text evidence="6">Involved in arsenical resistance. Thought to form the channel of an arsenite pump.</text>
</comment>
<dbReference type="GO" id="GO:0015105">
    <property type="term" value="F:arsenite transmembrane transporter activity"/>
    <property type="evidence" value="ECO:0007669"/>
    <property type="project" value="InterPro"/>
</dbReference>
<evidence type="ECO:0000313" key="8">
    <source>
        <dbReference type="EMBL" id="EAK0453414.1"/>
    </source>
</evidence>
<sequence>MLIAAFIFLITMVLVIWQPKGFGIGTSAVLGAAMAYMFNVVSVDDILEVVSIVWDATLTFIGIILFSMVLDKIGFFEWSALFVAKLAKNSAKKMFIYLILLGAFVSALFANDAAALILTPIILAKMKILKLNLKTITAFLLSGGFISDAASLPFVFSNLTNIITANYYKISFSTYMYDMSFAFVASVITSTLFLWLIFRRDIPKSVNASLLKEPKTAIKSVKLFKFSWIFLIMLLCGYFLGDFLGLPVSLFALGGAIIFLCVAAKSKVVSAKDLLKTAPWQIVWFSIGLYVVVFGLKNAGLLEFVRDILVYFSSFGEFSFVMASGFLSAILSAVMNNLPAIMIMDISLDGISSKAAIYANIIGSNVGVKLTPFGSLATLLWLFILQKNGIRISIKSFFKFSFMITPPVLFVVLISIYIWVS</sequence>
<evidence type="ECO:0000256" key="1">
    <source>
        <dbReference type="ARBA" id="ARBA00004651"/>
    </source>
</evidence>
<evidence type="ECO:0000313" key="7">
    <source>
        <dbReference type="EMBL" id="EAI5408492.1"/>
    </source>
</evidence>
<dbReference type="GO" id="GO:0046685">
    <property type="term" value="P:response to arsenic-containing substance"/>
    <property type="evidence" value="ECO:0007669"/>
    <property type="project" value="UniProtKB-KW"/>
</dbReference>
<feature type="transmembrane region" description="Helical" evidence="6">
    <location>
        <begin position="397"/>
        <end position="420"/>
    </location>
</feature>
<evidence type="ECO:0000256" key="5">
    <source>
        <dbReference type="ARBA" id="ARBA00023136"/>
    </source>
</evidence>
<dbReference type="InterPro" id="IPR000802">
    <property type="entry name" value="Arsenical_pump_ArsB"/>
</dbReference>
<feature type="transmembrane region" description="Helical" evidence="6">
    <location>
        <begin position="136"/>
        <end position="156"/>
    </location>
</feature>
<dbReference type="EMBL" id="AACCXK010000012">
    <property type="protein sequence ID" value="EAK0453414.1"/>
    <property type="molecule type" value="Genomic_DNA"/>
</dbReference>
<keyword evidence="5 6" id="KW-0472">Membrane</keyword>
<gene>
    <name evidence="8" type="ORF">AAH17_07045</name>
    <name evidence="9" type="ORF">AAH24_07810</name>
    <name evidence="7" type="ORF">BVH53_07235</name>
</gene>
<feature type="transmembrane region" description="Helical" evidence="6">
    <location>
        <begin position="25"/>
        <end position="41"/>
    </location>
</feature>
<keyword evidence="4 6" id="KW-1133">Transmembrane helix</keyword>
<feature type="transmembrane region" description="Helical" evidence="6">
    <location>
        <begin position="278"/>
        <end position="296"/>
    </location>
</feature>
<protein>
    <recommendedName>
        <fullName evidence="6">Arsenical pump membrane protein</fullName>
    </recommendedName>
</protein>
<keyword evidence="3 6" id="KW-0812">Transmembrane</keyword>
<feature type="transmembrane region" description="Helical" evidence="6">
    <location>
        <begin position="95"/>
        <end position="124"/>
    </location>
</feature>
<dbReference type="AlphaFoldDB" id="A0A5L4KBX0"/>
<accession>A0A5L4KBX0</accession>
<keyword evidence="2" id="KW-1003">Cell membrane</keyword>
<evidence type="ECO:0000256" key="2">
    <source>
        <dbReference type="ARBA" id="ARBA00022475"/>
    </source>
</evidence>
<keyword evidence="6" id="KW-0813">Transport</keyword>
<feature type="transmembrane region" description="Helical" evidence="6">
    <location>
        <begin position="176"/>
        <end position="198"/>
    </location>
</feature>
<evidence type="ECO:0000256" key="4">
    <source>
        <dbReference type="ARBA" id="ARBA00022989"/>
    </source>
</evidence>
<organism evidence="8">
    <name type="scientific">Campylobacter fetus</name>
    <dbReference type="NCBI Taxonomy" id="196"/>
    <lineage>
        <taxon>Bacteria</taxon>
        <taxon>Pseudomonadati</taxon>
        <taxon>Campylobacterota</taxon>
        <taxon>Epsilonproteobacteria</taxon>
        <taxon>Campylobacterales</taxon>
        <taxon>Campylobacteraceae</taxon>
        <taxon>Campylobacter</taxon>
    </lineage>
</organism>
<comment type="caution">
    <text evidence="6">Lacks conserved residue(s) required for the propagation of feature annotation.</text>
</comment>
<dbReference type="Proteomes" id="UP000557842">
    <property type="component" value="Unassembled WGS sequence"/>
</dbReference>
<dbReference type="NCBIfam" id="NF011980">
    <property type="entry name" value="PRK15445.1"/>
    <property type="match status" value="1"/>
</dbReference>
<dbReference type="Pfam" id="PF02040">
    <property type="entry name" value="ArsB"/>
    <property type="match status" value="1"/>
</dbReference>
<proteinExistence type="inferred from homology"/>
<comment type="caution">
    <text evidence="8">The sequence shown here is derived from an EMBL/GenBank/DDBJ whole genome shotgun (WGS) entry which is preliminary data.</text>
</comment>
<dbReference type="PANTHER" id="PTHR43302">
    <property type="entry name" value="TRANSPORTER ARSB-RELATED"/>
    <property type="match status" value="1"/>
</dbReference>
<dbReference type="NCBIfam" id="TIGR00935">
    <property type="entry name" value="2a45"/>
    <property type="match status" value="1"/>
</dbReference>
<keyword evidence="6" id="KW-0059">Arsenical resistance</keyword>
<name>A0A5L4KBX0_CAMFE</name>
<dbReference type="EMBL" id="AACCXM010000008">
    <property type="protein sequence ID" value="EAK0469265.1"/>
    <property type="molecule type" value="Genomic_DNA"/>
</dbReference>
<evidence type="ECO:0000256" key="3">
    <source>
        <dbReference type="ARBA" id="ARBA00022692"/>
    </source>
</evidence>
<evidence type="ECO:0000313" key="10">
    <source>
        <dbReference type="Proteomes" id="UP000557842"/>
    </source>
</evidence>
<dbReference type="GO" id="GO:0005886">
    <property type="term" value="C:plasma membrane"/>
    <property type="evidence" value="ECO:0007669"/>
    <property type="project" value="UniProtKB-SubCell"/>
</dbReference>
<feature type="transmembrane region" description="Helical" evidence="6">
    <location>
        <begin position="367"/>
        <end position="385"/>
    </location>
</feature>
<comment type="similarity">
    <text evidence="6">Belongs to the ArsB family.</text>
</comment>
<feature type="transmembrane region" description="Helical" evidence="6">
    <location>
        <begin position="308"/>
        <end position="331"/>
    </location>
</feature>
<evidence type="ECO:0000313" key="9">
    <source>
        <dbReference type="EMBL" id="EAK0469265.1"/>
    </source>
</evidence>
<dbReference type="PRINTS" id="PR00758">
    <property type="entry name" value="ARSENICPUMP"/>
</dbReference>
<feature type="transmembrane region" description="Helical" evidence="6">
    <location>
        <begin position="246"/>
        <end position="266"/>
    </location>
</feature>
<dbReference type="EMBL" id="AABQDW010000013">
    <property type="protein sequence ID" value="EAI5408492.1"/>
    <property type="molecule type" value="Genomic_DNA"/>
</dbReference>
<dbReference type="PANTHER" id="PTHR43302:SF5">
    <property type="entry name" value="TRANSPORTER ARSB-RELATED"/>
    <property type="match status" value="1"/>
</dbReference>
<dbReference type="CDD" id="cd01118">
    <property type="entry name" value="ArsB_permease"/>
    <property type="match status" value="1"/>
</dbReference>
<dbReference type="RefSeq" id="WP_065843677.1">
    <property type="nucleotide sequence ID" value="NZ_AABUZP020000066.1"/>
</dbReference>
<evidence type="ECO:0000256" key="6">
    <source>
        <dbReference type="RuleBase" id="RU004993"/>
    </source>
</evidence>
<reference evidence="8 10" key="1">
    <citation type="submission" date="2018-05" db="EMBL/GenBank/DDBJ databases">
        <authorList>
            <consortium name="PulseNet: The National Subtyping Network for Foodborne Disease Surveillance"/>
            <person name="Tarr C.L."/>
            <person name="Trees E."/>
            <person name="Katz L.S."/>
            <person name="Carleton-Romer H.A."/>
            <person name="Stroika S."/>
            <person name="Kucerova Z."/>
            <person name="Roache K.F."/>
            <person name="Sabol A.L."/>
            <person name="Besser J."/>
            <person name="Gerner-Smidt P."/>
        </authorList>
    </citation>
    <scope>NUCLEOTIDE SEQUENCE</scope>
    <source>
        <strain evidence="8">2014D-0197</strain>
        <strain evidence="7 10">2016D-0221</strain>
        <strain evidence="9">D4313</strain>
    </source>
</reference>
<feature type="transmembrane region" description="Helical" evidence="6">
    <location>
        <begin position="53"/>
        <end position="75"/>
    </location>
</feature>